<dbReference type="InterPro" id="IPR011990">
    <property type="entry name" value="TPR-like_helical_dom_sf"/>
</dbReference>
<dbReference type="AlphaFoldDB" id="A0A9P6KHC9"/>
<accession>A0A9P6KHC9</accession>
<dbReference type="OrthoDB" id="414698at2759"/>
<comment type="caution">
    <text evidence="1">The sequence shown here is derived from an EMBL/GenBank/DDBJ whole genome shotgun (WGS) entry which is preliminary data.</text>
</comment>
<feature type="non-terminal residue" evidence="1">
    <location>
        <position position="1"/>
    </location>
</feature>
<organism evidence="1 2">
    <name type="scientific">Lunasporangiospora selenospora</name>
    <dbReference type="NCBI Taxonomy" id="979761"/>
    <lineage>
        <taxon>Eukaryota</taxon>
        <taxon>Fungi</taxon>
        <taxon>Fungi incertae sedis</taxon>
        <taxon>Mucoromycota</taxon>
        <taxon>Mortierellomycotina</taxon>
        <taxon>Mortierellomycetes</taxon>
        <taxon>Mortierellales</taxon>
        <taxon>Mortierellaceae</taxon>
        <taxon>Lunasporangiospora</taxon>
    </lineage>
</organism>
<protein>
    <recommendedName>
        <fullName evidence="3">DUF924 domain-containing protein</fullName>
    </recommendedName>
</protein>
<dbReference type="InterPro" id="IPR010323">
    <property type="entry name" value="DUF924"/>
</dbReference>
<evidence type="ECO:0008006" key="3">
    <source>
        <dbReference type="Google" id="ProtNLM"/>
    </source>
</evidence>
<evidence type="ECO:0000313" key="1">
    <source>
        <dbReference type="EMBL" id="KAF9585579.1"/>
    </source>
</evidence>
<evidence type="ECO:0000313" key="2">
    <source>
        <dbReference type="Proteomes" id="UP000780801"/>
    </source>
</evidence>
<proteinExistence type="predicted"/>
<name>A0A9P6KHC9_9FUNG</name>
<dbReference type="Gene3D" id="1.25.40.10">
    <property type="entry name" value="Tetratricopeptide repeat domain"/>
    <property type="match status" value="1"/>
</dbReference>
<dbReference type="EMBL" id="JAABOA010000156">
    <property type="protein sequence ID" value="KAF9585579.1"/>
    <property type="molecule type" value="Genomic_DNA"/>
</dbReference>
<gene>
    <name evidence="1" type="ORF">BGW38_001720</name>
</gene>
<dbReference type="Pfam" id="PF06041">
    <property type="entry name" value="DUF924"/>
    <property type="match status" value="1"/>
</dbReference>
<dbReference type="Proteomes" id="UP000780801">
    <property type="component" value="Unassembled WGS sequence"/>
</dbReference>
<keyword evidence="2" id="KW-1185">Reference proteome</keyword>
<sequence length="59" mass="6757">DLNEVDPMYKGLFQSCLDYATAHQAVIKQFGRFPHRNSVLNRDPTKEEVDYLASGGARW</sequence>
<dbReference type="SUPFAM" id="SSF48452">
    <property type="entry name" value="TPR-like"/>
    <property type="match status" value="1"/>
</dbReference>
<reference evidence="1" key="1">
    <citation type="journal article" date="2020" name="Fungal Divers.">
        <title>Resolving the Mortierellaceae phylogeny through synthesis of multi-gene phylogenetics and phylogenomics.</title>
        <authorList>
            <person name="Vandepol N."/>
            <person name="Liber J."/>
            <person name="Desiro A."/>
            <person name="Na H."/>
            <person name="Kennedy M."/>
            <person name="Barry K."/>
            <person name="Grigoriev I.V."/>
            <person name="Miller A.N."/>
            <person name="O'Donnell K."/>
            <person name="Stajich J.E."/>
            <person name="Bonito G."/>
        </authorList>
    </citation>
    <scope>NUCLEOTIDE SEQUENCE</scope>
    <source>
        <strain evidence="1">KOD1015</strain>
    </source>
</reference>